<gene>
    <name evidence="2" type="ORF">Cvel_6500</name>
</gene>
<feature type="compositionally biased region" description="Basic and acidic residues" evidence="1">
    <location>
        <begin position="251"/>
        <end position="260"/>
    </location>
</feature>
<sequence>MKLQSSEENEDRDKGKRVRKLVSELPLTPSCWIAKFLNRSHPSVLTHPRHTKEKVNTQEDDQQAVRTATETLPQAHQLQECIQVVLSSKKWGGGIAELDILESAPWFLSILSLWVSVHFRAEAFLPGKQQTLVEDLSPPQKGRTLLEGSLHRPQSVLLRTRGAGSIAMPWPREGVPSRRQLAHSPDRPPRCLRFCFEVRIPVGVRGLLFAEGHGHPLIRFSTLGLDEKKRGSEKGGVRRDRLGKCLSLETRGGDGDKDQQKMQWWQQACREARKETESQSGEDSVQAVEPDSARDSGRCDADEENGRRDEGEEEERECCVREMMAEEGRLPRLFFSSCFEEVLLPFALPGKSTEMEWRSNLQLLGLYPLFSDDHV</sequence>
<evidence type="ECO:0000313" key="2">
    <source>
        <dbReference type="EMBL" id="CEM42265.1"/>
    </source>
</evidence>
<feature type="compositionally biased region" description="Basic and acidic residues" evidence="1">
    <location>
        <begin position="291"/>
        <end position="310"/>
    </location>
</feature>
<proteinExistence type="predicted"/>
<evidence type="ECO:0000256" key="1">
    <source>
        <dbReference type="SAM" id="MobiDB-lite"/>
    </source>
</evidence>
<reference evidence="2" key="1">
    <citation type="submission" date="2014-11" db="EMBL/GenBank/DDBJ databases">
        <authorList>
            <person name="Otto D Thomas"/>
            <person name="Naeem Raeece"/>
        </authorList>
    </citation>
    <scope>NUCLEOTIDE SEQUENCE</scope>
</reference>
<protein>
    <submittedName>
        <fullName evidence="2">Uncharacterized protein</fullName>
    </submittedName>
</protein>
<organism evidence="2">
    <name type="scientific">Chromera velia CCMP2878</name>
    <dbReference type="NCBI Taxonomy" id="1169474"/>
    <lineage>
        <taxon>Eukaryota</taxon>
        <taxon>Sar</taxon>
        <taxon>Alveolata</taxon>
        <taxon>Colpodellida</taxon>
        <taxon>Chromeraceae</taxon>
        <taxon>Chromera</taxon>
    </lineage>
</organism>
<accession>A0A0G4HEJ3</accession>
<name>A0A0G4HEJ3_9ALVE</name>
<dbReference type="VEuPathDB" id="CryptoDB:Cvel_6500"/>
<feature type="region of interest" description="Disordered" evidence="1">
    <location>
        <begin position="248"/>
        <end position="315"/>
    </location>
</feature>
<dbReference type="AlphaFoldDB" id="A0A0G4HEJ3"/>
<dbReference type="EMBL" id="CDMZ01002418">
    <property type="protein sequence ID" value="CEM42265.1"/>
    <property type="molecule type" value="Genomic_DNA"/>
</dbReference>